<dbReference type="Proteomes" id="UP000281549">
    <property type="component" value="Unassembled WGS sequence"/>
</dbReference>
<dbReference type="OMA" id="GRIAQIC"/>
<evidence type="ECO:0000313" key="3">
    <source>
        <dbReference type="EMBL" id="RKP20224.1"/>
    </source>
</evidence>
<evidence type="ECO:0000313" key="2">
    <source>
        <dbReference type="EMBL" id="EPZ33890.1"/>
    </source>
</evidence>
<keyword evidence="4" id="KW-1185">Reference proteome</keyword>
<feature type="transmembrane region" description="Helical" evidence="1">
    <location>
        <begin position="80"/>
        <end position="99"/>
    </location>
</feature>
<feature type="transmembrane region" description="Helical" evidence="1">
    <location>
        <begin position="6"/>
        <end position="29"/>
    </location>
</feature>
<dbReference type="AlphaFoldDB" id="A0A075AUQ0"/>
<proteinExistence type="predicted"/>
<feature type="transmembrane region" description="Helical" evidence="1">
    <location>
        <begin position="143"/>
        <end position="166"/>
    </location>
</feature>
<dbReference type="EMBL" id="ML005095">
    <property type="protein sequence ID" value="RKP20224.1"/>
    <property type="molecule type" value="Genomic_DNA"/>
</dbReference>
<feature type="transmembrane region" description="Helical" evidence="1">
    <location>
        <begin position="186"/>
        <end position="207"/>
    </location>
</feature>
<keyword evidence="1" id="KW-0812">Transmembrane</keyword>
<evidence type="ECO:0000313" key="4">
    <source>
        <dbReference type="Proteomes" id="UP000030755"/>
    </source>
</evidence>
<dbReference type="EMBL" id="KE561022">
    <property type="protein sequence ID" value="EPZ33890.1"/>
    <property type="molecule type" value="Genomic_DNA"/>
</dbReference>
<reference evidence="2 4" key="1">
    <citation type="journal article" date="2013" name="Curr. Biol.">
        <title>Shared signatures of parasitism and phylogenomics unite Cryptomycota and microsporidia.</title>
        <authorList>
            <person name="James T.Y."/>
            <person name="Pelin A."/>
            <person name="Bonen L."/>
            <person name="Ahrendt S."/>
            <person name="Sain D."/>
            <person name="Corradi N."/>
            <person name="Stajich J.E."/>
        </authorList>
    </citation>
    <scope>NUCLEOTIDE SEQUENCE [LARGE SCALE GENOMIC DNA]</scope>
    <source>
        <strain evidence="2">CSF55</strain>
        <strain evidence="2">CSF55</strain>
    </source>
</reference>
<dbReference type="Proteomes" id="UP000030755">
    <property type="component" value="Unassembled WGS sequence"/>
</dbReference>
<protein>
    <submittedName>
        <fullName evidence="2">Uncharacterized protein</fullName>
    </submittedName>
</protein>
<feature type="transmembrane region" description="Helical" evidence="1">
    <location>
        <begin position="111"/>
        <end position="131"/>
    </location>
</feature>
<evidence type="ECO:0000313" key="5">
    <source>
        <dbReference type="Proteomes" id="UP000281549"/>
    </source>
</evidence>
<dbReference type="HOGENOM" id="CLU_1012481_0_0_1"/>
<gene>
    <name evidence="2" type="ORF">O9G_002453</name>
    <name evidence="3" type="ORF">ROZALSC1DRAFT_28273</name>
</gene>
<name>A0A075AUQ0_ROZAC</name>
<sequence>MASLVWNDALMTLTVIYALICLKLLLESFAHLKRDKSRGRIAQICVVISVISQFVINLLIFNGGRIGCGILEVFNATFNWYFAFVLYYCIQYAKLYALVRHCYPSYARMTKILMFWIISIYVGTSIGFSAMTKVSPTCNHISYNGTFFDIVGVGIIESFNVAFNFLIYFKLSKLPKNRWLIMQKKFLYNAIISASYLIISCILVNIVESSQISEVLYNTQLLCISYVSFYTANCIMKTAKVDVNALNDFSSKSIKIAGGRSRLNSSTKNQSRPIQ</sequence>
<organism evidence="2 4">
    <name type="scientific">Rozella allomycis (strain CSF55)</name>
    <dbReference type="NCBI Taxonomy" id="988480"/>
    <lineage>
        <taxon>Eukaryota</taxon>
        <taxon>Fungi</taxon>
        <taxon>Fungi incertae sedis</taxon>
        <taxon>Cryptomycota</taxon>
        <taxon>Cryptomycota incertae sedis</taxon>
        <taxon>Rozella</taxon>
    </lineage>
</organism>
<reference evidence="3" key="3">
    <citation type="submission" date="2018-08" db="EMBL/GenBank/DDBJ databases">
        <title>Leveraging single-cell genomics to expand the Fungal Tree of Life.</title>
        <authorList>
            <consortium name="DOE Joint Genome Institute"/>
            <person name="Ahrendt S.R."/>
            <person name="Quandt C.A."/>
            <person name="Ciobanu D."/>
            <person name="Clum A."/>
            <person name="Salamov A."/>
            <person name="Andreopoulos B."/>
            <person name="Cheng J.-F."/>
            <person name="Woyke T."/>
            <person name="Pelin A."/>
            <person name="Henrissat B."/>
            <person name="Reynolds N."/>
            <person name="Benny G.L."/>
            <person name="Smith M.E."/>
            <person name="James T.Y."/>
            <person name="Grigoriev I.V."/>
        </authorList>
    </citation>
    <scope>NUCLEOTIDE SEQUENCE</scope>
    <source>
        <strain evidence="3">CSF55</strain>
    </source>
</reference>
<keyword evidence="1" id="KW-0472">Membrane</keyword>
<evidence type="ECO:0000256" key="1">
    <source>
        <dbReference type="SAM" id="Phobius"/>
    </source>
</evidence>
<reference evidence="5" key="2">
    <citation type="journal article" date="2018" name="Nat. Microbiol.">
        <title>Leveraging single-cell genomics to expand the fungal tree of life.</title>
        <authorList>
            <person name="Ahrendt S.R."/>
            <person name="Quandt C.A."/>
            <person name="Ciobanu D."/>
            <person name="Clum A."/>
            <person name="Salamov A."/>
            <person name="Andreopoulos B."/>
            <person name="Cheng J.F."/>
            <person name="Woyke T."/>
            <person name="Pelin A."/>
            <person name="Henrissat B."/>
            <person name="Reynolds N.K."/>
            <person name="Benny G.L."/>
            <person name="Smith M.E."/>
            <person name="James T.Y."/>
            <person name="Grigoriev I.V."/>
        </authorList>
    </citation>
    <scope>NUCLEOTIDE SEQUENCE [LARGE SCALE GENOMIC DNA]</scope>
    <source>
        <strain evidence="5">CSF55</strain>
    </source>
</reference>
<keyword evidence="1" id="KW-1133">Transmembrane helix</keyword>
<feature type="transmembrane region" description="Helical" evidence="1">
    <location>
        <begin position="41"/>
        <end position="60"/>
    </location>
</feature>
<accession>A0A075AUQ0</accession>